<evidence type="ECO:0000313" key="1">
    <source>
        <dbReference type="EMBL" id="KKR83167.1"/>
    </source>
</evidence>
<accession>A0A0G0X6B7</accession>
<dbReference type="Proteomes" id="UP000034601">
    <property type="component" value="Unassembled WGS sequence"/>
</dbReference>
<reference evidence="1 2" key="1">
    <citation type="journal article" date="2015" name="Nature">
        <title>rRNA introns, odd ribosomes, and small enigmatic genomes across a large radiation of phyla.</title>
        <authorList>
            <person name="Brown C.T."/>
            <person name="Hug L.A."/>
            <person name="Thomas B.C."/>
            <person name="Sharon I."/>
            <person name="Castelle C.J."/>
            <person name="Singh A."/>
            <person name="Wilkins M.J."/>
            <person name="Williams K.H."/>
            <person name="Banfield J.F."/>
        </authorList>
    </citation>
    <scope>NUCLEOTIDE SEQUENCE [LARGE SCALE GENOMIC DNA]</scope>
</reference>
<organism evidence="1 2">
    <name type="scientific">Candidatus Daviesbacteria bacterium GW2011_GWA2_40_9</name>
    <dbReference type="NCBI Taxonomy" id="1618424"/>
    <lineage>
        <taxon>Bacteria</taxon>
        <taxon>Candidatus Daviesiibacteriota</taxon>
    </lineage>
</organism>
<evidence type="ECO:0008006" key="3">
    <source>
        <dbReference type="Google" id="ProtNLM"/>
    </source>
</evidence>
<comment type="caution">
    <text evidence="1">The sequence shown here is derived from an EMBL/GenBank/DDBJ whole genome shotgun (WGS) entry which is preliminary data.</text>
</comment>
<dbReference type="AlphaFoldDB" id="A0A0G0X6B7"/>
<sequence>MINIKVAYNRGRDVQVYLNYLYQFKSYKHGRNNIREELLNSYPEEFRIALNNAPNRLEAARVAKNYLKDRYIGKRSYFRKVALMLEEAWIKQRADIERQLADLYGQKVPFQMIWVYYTTTPICPYNFRKREIIVSYKRPIDVQINILKHELNHFMFYNYFPELLEEFGKEKFESLKEALTVLTNPEEKGYPAQQKLRQWLKKQQGTIPEIITQDKWKKYL</sequence>
<name>A0A0G0X6B7_9BACT</name>
<protein>
    <recommendedName>
        <fullName evidence="3">DUF2268 domain-containing protein</fullName>
    </recommendedName>
</protein>
<dbReference type="EMBL" id="LCAB01000007">
    <property type="protein sequence ID" value="KKR83167.1"/>
    <property type="molecule type" value="Genomic_DNA"/>
</dbReference>
<evidence type="ECO:0000313" key="2">
    <source>
        <dbReference type="Proteomes" id="UP000034601"/>
    </source>
</evidence>
<proteinExistence type="predicted"/>
<gene>
    <name evidence="1" type="ORF">UU29_C0007G0037</name>
</gene>